<organism evidence="4 5">
    <name type="scientific">Bacillus cereus</name>
    <dbReference type="NCBI Taxonomy" id="1396"/>
    <lineage>
        <taxon>Bacteria</taxon>
        <taxon>Bacillati</taxon>
        <taxon>Bacillota</taxon>
        <taxon>Bacilli</taxon>
        <taxon>Bacillales</taxon>
        <taxon>Bacillaceae</taxon>
        <taxon>Bacillus</taxon>
        <taxon>Bacillus cereus group</taxon>
    </lineage>
</organism>
<dbReference type="InterPro" id="IPR036388">
    <property type="entry name" value="WH-like_DNA-bd_sf"/>
</dbReference>
<protein>
    <submittedName>
        <fullName evidence="4">MarR family transcriptional regulator</fullName>
    </submittedName>
</protein>
<dbReference type="Pfam" id="PF01047">
    <property type="entry name" value="MarR"/>
    <property type="match status" value="1"/>
</dbReference>
<comment type="caution">
    <text evidence="4">The sequence shown here is derived from an EMBL/GenBank/DDBJ whole genome shotgun (WGS) entry which is preliminary data.</text>
</comment>
<evidence type="ECO:0000313" key="5">
    <source>
        <dbReference type="Proteomes" id="UP000221438"/>
    </source>
</evidence>
<dbReference type="Proteomes" id="UP000221438">
    <property type="component" value="Unassembled WGS sequence"/>
</dbReference>
<dbReference type="GO" id="GO:0003677">
    <property type="term" value="F:DNA binding"/>
    <property type="evidence" value="ECO:0007669"/>
    <property type="project" value="UniProtKB-KW"/>
</dbReference>
<dbReference type="SMART" id="SM00347">
    <property type="entry name" value="HTH_MARR"/>
    <property type="match status" value="1"/>
</dbReference>
<dbReference type="SUPFAM" id="SSF46785">
    <property type="entry name" value="Winged helix' DNA-binding domain"/>
    <property type="match status" value="1"/>
</dbReference>
<keyword evidence="2" id="KW-0238">DNA-binding</keyword>
<dbReference type="PANTHER" id="PTHR42756">
    <property type="entry name" value="TRANSCRIPTIONAL REGULATOR, MARR"/>
    <property type="match status" value="1"/>
</dbReference>
<keyword evidence="1" id="KW-0805">Transcription regulation</keyword>
<dbReference type="PRINTS" id="PR00598">
    <property type="entry name" value="HTHMARR"/>
</dbReference>
<reference evidence="4 5" key="1">
    <citation type="submission" date="2017-09" db="EMBL/GenBank/DDBJ databases">
        <title>Large-scale bioinformatics analysis of Bacillus genomes uncovers conserved roles of natural products in bacterial physiology.</title>
        <authorList>
            <consortium name="Agbiome Team Llc"/>
            <person name="Bleich R.M."/>
            <person name="Grubbs K.J."/>
            <person name="Santa Maria K.C."/>
            <person name="Allen S.E."/>
            <person name="Farag S."/>
            <person name="Shank E.A."/>
            <person name="Bowers A."/>
        </authorList>
    </citation>
    <scope>NUCLEOTIDE SEQUENCE [LARGE SCALE GENOMIC DNA]</scope>
    <source>
        <strain evidence="4 5">AFS046104</strain>
    </source>
</reference>
<dbReference type="PROSITE" id="PS50995">
    <property type="entry name" value="HTH_MARR_2"/>
    <property type="match status" value="1"/>
</dbReference>
<evidence type="ECO:0000256" key="1">
    <source>
        <dbReference type="ARBA" id="ARBA00023015"/>
    </source>
</evidence>
<sequence>MKGSKYMDEKQHFFHIVSQTSRKFTKKFNERVSPTGLFSAQWAVIFRINQTGSCTQTELCQYLNVESPTMTRTLTRMETMGWIIRTEGKDRREKLISLSETAIEMIPVWQEEVDAFEEKTLEGIKAEDLHEAFQLLQQIIKNLDH</sequence>
<evidence type="ECO:0000313" key="4">
    <source>
        <dbReference type="EMBL" id="PGQ07859.1"/>
    </source>
</evidence>
<name>A0A2B8SWN9_BACCE</name>
<accession>A0A2B8SWN9</accession>
<dbReference type="PANTHER" id="PTHR42756:SF1">
    <property type="entry name" value="TRANSCRIPTIONAL REPRESSOR OF EMRAB OPERON"/>
    <property type="match status" value="1"/>
</dbReference>
<dbReference type="AlphaFoldDB" id="A0A2B8SWN9"/>
<gene>
    <name evidence="4" type="ORF">COA08_17155</name>
</gene>
<evidence type="ECO:0000256" key="2">
    <source>
        <dbReference type="ARBA" id="ARBA00023125"/>
    </source>
</evidence>
<evidence type="ECO:0000256" key="3">
    <source>
        <dbReference type="ARBA" id="ARBA00023163"/>
    </source>
</evidence>
<dbReference type="InterPro" id="IPR036390">
    <property type="entry name" value="WH_DNA-bd_sf"/>
</dbReference>
<dbReference type="GO" id="GO:0003700">
    <property type="term" value="F:DNA-binding transcription factor activity"/>
    <property type="evidence" value="ECO:0007669"/>
    <property type="project" value="InterPro"/>
</dbReference>
<dbReference type="Gene3D" id="1.10.10.10">
    <property type="entry name" value="Winged helix-like DNA-binding domain superfamily/Winged helix DNA-binding domain"/>
    <property type="match status" value="1"/>
</dbReference>
<proteinExistence type="predicted"/>
<dbReference type="InterPro" id="IPR000835">
    <property type="entry name" value="HTH_MarR-typ"/>
</dbReference>
<keyword evidence="3" id="KW-0804">Transcription</keyword>
<dbReference type="EMBL" id="NUJQ01000022">
    <property type="protein sequence ID" value="PGQ07859.1"/>
    <property type="molecule type" value="Genomic_DNA"/>
</dbReference>